<proteinExistence type="predicted"/>
<dbReference type="EMBL" id="PZQS01000002">
    <property type="protein sequence ID" value="PVD35844.1"/>
    <property type="molecule type" value="Genomic_DNA"/>
</dbReference>
<dbReference type="AlphaFoldDB" id="A0A2T7PQZ2"/>
<keyword evidence="2" id="KW-1185">Reference proteome</keyword>
<gene>
    <name evidence="1" type="ORF">C0Q70_02813</name>
</gene>
<name>A0A2T7PQZ2_POMCA</name>
<protein>
    <submittedName>
        <fullName evidence="1">Uncharacterized protein</fullName>
    </submittedName>
</protein>
<evidence type="ECO:0000313" key="2">
    <source>
        <dbReference type="Proteomes" id="UP000245119"/>
    </source>
</evidence>
<dbReference type="Proteomes" id="UP000245119">
    <property type="component" value="Linkage Group LG2"/>
</dbReference>
<organism evidence="1 2">
    <name type="scientific">Pomacea canaliculata</name>
    <name type="common">Golden apple snail</name>
    <dbReference type="NCBI Taxonomy" id="400727"/>
    <lineage>
        <taxon>Eukaryota</taxon>
        <taxon>Metazoa</taxon>
        <taxon>Spiralia</taxon>
        <taxon>Lophotrochozoa</taxon>
        <taxon>Mollusca</taxon>
        <taxon>Gastropoda</taxon>
        <taxon>Caenogastropoda</taxon>
        <taxon>Architaenioglossa</taxon>
        <taxon>Ampullarioidea</taxon>
        <taxon>Ampullariidae</taxon>
        <taxon>Pomacea</taxon>
    </lineage>
</organism>
<evidence type="ECO:0000313" key="1">
    <source>
        <dbReference type="EMBL" id="PVD35844.1"/>
    </source>
</evidence>
<comment type="caution">
    <text evidence="1">The sequence shown here is derived from an EMBL/GenBank/DDBJ whole genome shotgun (WGS) entry which is preliminary data.</text>
</comment>
<sequence length="86" mass="9630">MVVEETSGIRNNKPFRLTRIIPMSYTATQGRTAPQWKAGLSSQKRQHPLRLPLSVPSNVVLQQHSSAFCVDGQASTQTEQHEVSRE</sequence>
<accession>A0A2T7PQZ2</accession>
<reference evidence="1 2" key="1">
    <citation type="submission" date="2018-04" db="EMBL/GenBank/DDBJ databases">
        <title>The genome of golden apple snail Pomacea canaliculata provides insight into stress tolerance and invasive adaptation.</title>
        <authorList>
            <person name="Liu C."/>
            <person name="Liu B."/>
            <person name="Ren Y."/>
            <person name="Zhang Y."/>
            <person name="Wang H."/>
            <person name="Li S."/>
            <person name="Jiang F."/>
            <person name="Yin L."/>
            <person name="Zhang G."/>
            <person name="Qian W."/>
            <person name="Fan W."/>
        </authorList>
    </citation>
    <scope>NUCLEOTIDE SEQUENCE [LARGE SCALE GENOMIC DNA]</scope>
    <source>
        <strain evidence="1">SZHN2017</strain>
        <tissue evidence="1">Muscle</tissue>
    </source>
</reference>